<name>V8NT02_OPHHA</name>
<evidence type="ECO:0000256" key="3">
    <source>
        <dbReference type="ARBA" id="ARBA00023157"/>
    </source>
</evidence>
<protein>
    <recommendedName>
        <fullName evidence="4">NTR domain-containing protein</fullName>
    </recommendedName>
</protein>
<dbReference type="GO" id="GO:0008191">
    <property type="term" value="F:metalloendopeptidase inhibitor activity"/>
    <property type="evidence" value="ECO:0007669"/>
    <property type="project" value="InterPro"/>
</dbReference>
<dbReference type="Gene3D" id="2.40.50.120">
    <property type="match status" value="1"/>
</dbReference>
<dbReference type="GO" id="GO:0005576">
    <property type="term" value="C:extracellular region"/>
    <property type="evidence" value="ECO:0007669"/>
    <property type="project" value="UniProtKB-SubCell"/>
</dbReference>
<keyword evidence="3" id="KW-1015">Disulfide bond</keyword>
<accession>V8NT02</accession>
<sequence length="162" mass="18681">KKVDHLIHGSKWDCCPFQNGCLATFYHDNEQAAVLNVMRVEFKSVKTDPSFTYFSINMFSIQPIQVFKGSGHIRNARVLYSPKSEDHCGYQHKGPLRGDDYLISGWIDDKNTLDIKKCDLAIPWEERQNHSNRKGLYFHQNSVRGGCTFQTRINNKDTKLAL</sequence>
<dbReference type="InterPro" id="IPR008993">
    <property type="entry name" value="TIMP-like_OB-fold"/>
</dbReference>
<dbReference type="Proteomes" id="UP000018936">
    <property type="component" value="Unassembled WGS sequence"/>
</dbReference>
<evidence type="ECO:0000259" key="4">
    <source>
        <dbReference type="PROSITE" id="PS50189"/>
    </source>
</evidence>
<evidence type="ECO:0000256" key="2">
    <source>
        <dbReference type="ARBA" id="ARBA00022525"/>
    </source>
</evidence>
<dbReference type="Pfam" id="PF00965">
    <property type="entry name" value="TIMP"/>
    <property type="match status" value="1"/>
</dbReference>
<feature type="non-terminal residue" evidence="5">
    <location>
        <position position="1"/>
    </location>
</feature>
<reference evidence="5 6" key="1">
    <citation type="journal article" date="2013" name="Proc. Natl. Acad. Sci. U.S.A.">
        <title>The king cobra genome reveals dynamic gene evolution and adaptation in the snake venom system.</title>
        <authorList>
            <person name="Vonk F.J."/>
            <person name="Casewell N.R."/>
            <person name="Henkel C.V."/>
            <person name="Heimberg A.M."/>
            <person name="Jansen H.J."/>
            <person name="McCleary R.J."/>
            <person name="Kerkkamp H.M."/>
            <person name="Vos R.A."/>
            <person name="Guerreiro I."/>
            <person name="Calvete J.J."/>
            <person name="Wuster W."/>
            <person name="Woods A.E."/>
            <person name="Logan J.M."/>
            <person name="Harrison R.A."/>
            <person name="Castoe T.A."/>
            <person name="de Koning A.P."/>
            <person name="Pollock D.D."/>
            <person name="Yandell M."/>
            <person name="Calderon D."/>
            <person name="Renjifo C."/>
            <person name="Currier R.B."/>
            <person name="Salgado D."/>
            <person name="Pla D."/>
            <person name="Sanz L."/>
            <person name="Hyder A.S."/>
            <person name="Ribeiro J.M."/>
            <person name="Arntzen J.W."/>
            <person name="van den Thillart G.E."/>
            <person name="Boetzer M."/>
            <person name="Pirovano W."/>
            <person name="Dirks R.P."/>
            <person name="Spaink H.P."/>
            <person name="Duboule D."/>
            <person name="McGlinn E."/>
            <person name="Kini R.M."/>
            <person name="Richardson M.K."/>
        </authorList>
    </citation>
    <scope>NUCLEOTIDE SEQUENCE</scope>
    <source>
        <tissue evidence="5">Blood</tissue>
    </source>
</reference>
<comment type="subcellular location">
    <subcellularLocation>
        <location evidence="1">Secreted</location>
    </subcellularLocation>
</comment>
<dbReference type="InterPro" id="IPR001134">
    <property type="entry name" value="Netrin_domain"/>
</dbReference>
<dbReference type="SUPFAM" id="SSF50242">
    <property type="entry name" value="TIMP-like"/>
    <property type="match status" value="1"/>
</dbReference>
<dbReference type="EMBL" id="AZIM01001900">
    <property type="protein sequence ID" value="ETE65399.1"/>
    <property type="molecule type" value="Genomic_DNA"/>
</dbReference>
<dbReference type="InterPro" id="IPR001820">
    <property type="entry name" value="TIMP"/>
</dbReference>
<evidence type="ECO:0000313" key="6">
    <source>
        <dbReference type="Proteomes" id="UP000018936"/>
    </source>
</evidence>
<feature type="domain" description="NTR" evidence="4">
    <location>
        <begin position="14"/>
        <end position="147"/>
    </location>
</feature>
<keyword evidence="6" id="KW-1185">Reference proteome</keyword>
<dbReference type="OrthoDB" id="6041373at2759"/>
<dbReference type="PROSITE" id="PS50189">
    <property type="entry name" value="NTR"/>
    <property type="match status" value="1"/>
</dbReference>
<proteinExistence type="predicted"/>
<gene>
    <name evidence="5" type="ORF">L345_08826</name>
</gene>
<evidence type="ECO:0000256" key="1">
    <source>
        <dbReference type="ARBA" id="ARBA00004613"/>
    </source>
</evidence>
<organism evidence="5 6">
    <name type="scientific">Ophiophagus hannah</name>
    <name type="common">King cobra</name>
    <name type="synonym">Naja hannah</name>
    <dbReference type="NCBI Taxonomy" id="8665"/>
    <lineage>
        <taxon>Eukaryota</taxon>
        <taxon>Metazoa</taxon>
        <taxon>Chordata</taxon>
        <taxon>Craniata</taxon>
        <taxon>Vertebrata</taxon>
        <taxon>Euteleostomi</taxon>
        <taxon>Lepidosauria</taxon>
        <taxon>Squamata</taxon>
        <taxon>Bifurcata</taxon>
        <taxon>Unidentata</taxon>
        <taxon>Episquamata</taxon>
        <taxon>Toxicofera</taxon>
        <taxon>Serpentes</taxon>
        <taxon>Colubroidea</taxon>
        <taxon>Elapidae</taxon>
        <taxon>Elapinae</taxon>
        <taxon>Ophiophagus</taxon>
    </lineage>
</organism>
<comment type="caution">
    <text evidence="5">The sequence shown here is derived from an EMBL/GenBank/DDBJ whole genome shotgun (WGS) entry which is preliminary data.</text>
</comment>
<keyword evidence="2" id="KW-0964">Secreted</keyword>
<evidence type="ECO:0000313" key="5">
    <source>
        <dbReference type="EMBL" id="ETE65399.1"/>
    </source>
</evidence>
<dbReference type="AlphaFoldDB" id="V8NT02"/>